<dbReference type="NCBIfam" id="TIGR02532">
    <property type="entry name" value="IV_pilin_GFxxxE"/>
    <property type="match status" value="1"/>
</dbReference>
<proteinExistence type="predicted"/>
<dbReference type="EMBL" id="LCPF01000002">
    <property type="protein sequence ID" value="KKU91287.1"/>
    <property type="molecule type" value="Genomic_DNA"/>
</dbReference>
<feature type="transmembrane region" description="Helical" evidence="1">
    <location>
        <begin position="21"/>
        <end position="43"/>
    </location>
</feature>
<reference evidence="2 3" key="1">
    <citation type="journal article" date="2015" name="Nature">
        <title>rRNA introns, odd ribosomes, and small enigmatic genomes across a large radiation of phyla.</title>
        <authorList>
            <person name="Brown C.T."/>
            <person name="Hug L.A."/>
            <person name="Thomas B.C."/>
            <person name="Sharon I."/>
            <person name="Castelle C.J."/>
            <person name="Singh A."/>
            <person name="Wilkins M.J."/>
            <person name="Williams K.H."/>
            <person name="Banfield J.F."/>
        </authorList>
    </citation>
    <scope>NUCLEOTIDE SEQUENCE [LARGE SCALE GENOMIC DNA]</scope>
</reference>
<protein>
    <submittedName>
        <fullName evidence="2">Uncharacterized protein</fullName>
    </submittedName>
</protein>
<organism evidence="2 3">
    <name type="scientific">Candidatus Jorgensenbacteria bacterium GW2011_GWA1_48_11</name>
    <dbReference type="NCBI Taxonomy" id="1618660"/>
    <lineage>
        <taxon>Bacteria</taxon>
        <taxon>Candidatus Joergenseniibacteriota</taxon>
    </lineage>
</organism>
<evidence type="ECO:0000313" key="2">
    <source>
        <dbReference type="EMBL" id="KKU91287.1"/>
    </source>
</evidence>
<dbReference type="AlphaFoldDB" id="A0A0G1UB03"/>
<keyword evidence="1" id="KW-1133">Transmembrane helix</keyword>
<sequence length="172" mass="18526">MFVNCKLKIVNSRSGFTLIEILIYSVILAIFIGAAFSFIASVLGTTDTLLERNEVLANQDFAERKIYWILGQATGILAPGPNSSGTVLTVGGNDPAIYPVNLTLVSGQITLALPGKEAAALTNNRVRADQFLVQTFSNSQTSSTLAVTLGFSDTLFTHIRSSTTIFYVFPQN</sequence>
<dbReference type="InterPro" id="IPR012902">
    <property type="entry name" value="N_methyl_site"/>
</dbReference>
<evidence type="ECO:0000256" key="1">
    <source>
        <dbReference type="SAM" id="Phobius"/>
    </source>
</evidence>
<evidence type="ECO:0000313" key="3">
    <source>
        <dbReference type="Proteomes" id="UP000034956"/>
    </source>
</evidence>
<gene>
    <name evidence="2" type="ORF">UY23_C0002G0026</name>
</gene>
<dbReference type="Proteomes" id="UP000034956">
    <property type="component" value="Unassembled WGS sequence"/>
</dbReference>
<dbReference type="Pfam" id="PF07963">
    <property type="entry name" value="N_methyl"/>
    <property type="match status" value="1"/>
</dbReference>
<accession>A0A0G1UB03</accession>
<keyword evidence="1" id="KW-0472">Membrane</keyword>
<name>A0A0G1UB03_9BACT</name>
<keyword evidence="1" id="KW-0812">Transmembrane</keyword>
<comment type="caution">
    <text evidence="2">The sequence shown here is derived from an EMBL/GenBank/DDBJ whole genome shotgun (WGS) entry which is preliminary data.</text>
</comment>